<evidence type="ECO:0000313" key="1">
    <source>
        <dbReference type="EMBL" id="NYF57050.1"/>
    </source>
</evidence>
<evidence type="ECO:0000313" key="2">
    <source>
        <dbReference type="Proteomes" id="UP000631553"/>
    </source>
</evidence>
<sequence>MRRAEGLELPAFFNYYDTPVKVVGTPDGGMLAWKLVRETGGWQSADRLIDKILLVGGDDVEALSRSEFIELTEYERGRYLRGNGPVFALYETVSAITDALARERRYPTPEETALIRGIHQKTFVMFEEELQRAGEEGADPLLRDS</sequence>
<comment type="caution">
    <text evidence="1">The sequence shown here is derived from an EMBL/GenBank/DDBJ whole genome shotgun (WGS) entry which is preliminary data.</text>
</comment>
<protein>
    <submittedName>
        <fullName evidence="1">Uncharacterized protein</fullName>
    </submittedName>
</protein>
<dbReference type="EMBL" id="JACCCQ010000001">
    <property type="protein sequence ID" value="NYF57050.1"/>
    <property type="molecule type" value="Genomic_DNA"/>
</dbReference>
<dbReference type="Proteomes" id="UP000631553">
    <property type="component" value="Unassembled WGS sequence"/>
</dbReference>
<reference evidence="1 2" key="1">
    <citation type="submission" date="2020-07" db="EMBL/GenBank/DDBJ databases">
        <title>Sequencing the genomes of 1000 actinobacteria strains.</title>
        <authorList>
            <person name="Klenk H.-P."/>
        </authorList>
    </citation>
    <scope>NUCLEOTIDE SEQUENCE [LARGE SCALE GENOMIC DNA]</scope>
    <source>
        <strain evidence="1 2">DSM 43814</strain>
    </source>
</reference>
<name>A0ABX2RKL1_9ACTN</name>
<proteinExistence type="predicted"/>
<gene>
    <name evidence="1" type="ORF">HDA35_002881</name>
</gene>
<organism evidence="1 2">
    <name type="scientific">Micromonospora purpureochromogenes</name>
    <dbReference type="NCBI Taxonomy" id="47872"/>
    <lineage>
        <taxon>Bacteria</taxon>
        <taxon>Bacillati</taxon>
        <taxon>Actinomycetota</taxon>
        <taxon>Actinomycetes</taxon>
        <taxon>Micromonosporales</taxon>
        <taxon>Micromonosporaceae</taxon>
        <taxon>Micromonospora</taxon>
    </lineage>
</organism>
<dbReference type="RefSeq" id="WP_179803217.1">
    <property type="nucleotide sequence ID" value="NZ_JACCCQ010000001.1"/>
</dbReference>
<accession>A0ABX2RKL1</accession>
<keyword evidence="2" id="KW-1185">Reference proteome</keyword>